<evidence type="ECO:0000313" key="1">
    <source>
        <dbReference type="EMBL" id="ESU76490.1"/>
    </source>
</evidence>
<organism evidence="1 2">
    <name type="scientific">Shigella dysenteriae WRSd3</name>
    <dbReference type="NCBI Taxonomy" id="1401327"/>
    <lineage>
        <taxon>Bacteria</taxon>
        <taxon>Pseudomonadati</taxon>
        <taxon>Pseudomonadota</taxon>
        <taxon>Gammaproteobacteria</taxon>
        <taxon>Enterobacterales</taxon>
        <taxon>Enterobacteriaceae</taxon>
        <taxon>Shigella</taxon>
    </lineage>
</organism>
<dbReference type="AlphaFoldDB" id="A0A090NA66"/>
<accession>A0A090NA66</accession>
<gene>
    <name evidence="1" type="ORF">WRSd3_04276</name>
</gene>
<comment type="caution">
    <text evidence="1">The sequence shown here is derived from an EMBL/GenBank/DDBJ whole genome shotgun (WGS) entry which is preliminary data.</text>
</comment>
<evidence type="ECO:0000313" key="2">
    <source>
        <dbReference type="Proteomes" id="UP000017944"/>
    </source>
</evidence>
<proteinExistence type="predicted"/>
<protein>
    <submittedName>
        <fullName evidence="1">Uncharacterized protein</fullName>
    </submittedName>
</protein>
<dbReference type="EMBL" id="AXUT01000506">
    <property type="protein sequence ID" value="ESU76490.1"/>
    <property type="molecule type" value="Genomic_DNA"/>
</dbReference>
<sequence>MLYECLLNVAIIFNVTKRYYLLTINSPAFLNTFLYYKSSHPARRTSHIIILFSRFV</sequence>
<name>A0A090NA66_SHIDY</name>
<reference evidence="1 2" key="1">
    <citation type="submission" date="2013-10" db="EMBL/GenBank/DDBJ databases">
        <title>Draft genomes and the virulence plasmids of Sd1617 vaccine constructs: WRSd3 and WRSd5.</title>
        <authorList>
            <person name="Aksomboon Vongsawan A."/>
            <person name="Venkatesan M.M."/>
            <person name="Vaisvil B."/>
            <person name="Emel G."/>
            <person name="Kepatral V."/>
            <person name="Sethabutr O."/>
            <person name="Serichantalergs O."/>
            <person name="Mason C."/>
        </authorList>
    </citation>
    <scope>NUCLEOTIDE SEQUENCE [LARGE SCALE GENOMIC DNA]</scope>
    <source>
        <strain evidence="1 2">WRSd3</strain>
    </source>
</reference>
<dbReference type="Proteomes" id="UP000017944">
    <property type="component" value="Unassembled WGS sequence"/>
</dbReference>